<dbReference type="Pfam" id="PF07992">
    <property type="entry name" value="Pyr_redox_2"/>
    <property type="match status" value="1"/>
</dbReference>
<dbReference type="AlphaFoldDB" id="A0A1M6JFC9"/>
<feature type="domain" description="FAD/NAD(P)-binding" evidence="4">
    <location>
        <begin position="4"/>
        <end position="294"/>
    </location>
</feature>
<dbReference type="InterPro" id="IPR023753">
    <property type="entry name" value="FAD/NAD-binding_dom"/>
</dbReference>
<evidence type="ECO:0000313" key="6">
    <source>
        <dbReference type="EMBL" id="SHJ45393.1"/>
    </source>
</evidence>
<evidence type="ECO:0000259" key="5">
    <source>
        <dbReference type="Pfam" id="PF18267"/>
    </source>
</evidence>
<dbReference type="Gene3D" id="3.50.50.60">
    <property type="entry name" value="FAD/NAD(P)-binding domain"/>
    <property type="match status" value="2"/>
</dbReference>
<dbReference type="Pfam" id="PF18267">
    <property type="entry name" value="Rubredoxin_C"/>
    <property type="match status" value="1"/>
</dbReference>
<dbReference type="PANTHER" id="PTHR43429:SF3">
    <property type="entry name" value="NITRITE REDUCTASE [NAD(P)H]"/>
    <property type="match status" value="1"/>
</dbReference>
<dbReference type="GO" id="GO:0016491">
    <property type="term" value="F:oxidoreductase activity"/>
    <property type="evidence" value="ECO:0007669"/>
    <property type="project" value="InterPro"/>
</dbReference>
<protein>
    <submittedName>
        <fullName evidence="6">Nitrite reductase (NADH) large subunit</fullName>
    </submittedName>
</protein>
<evidence type="ECO:0000256" key="2">
    <source>
        <dbReference type="ARBA" id="ARBA00022630"/>
    </source>
</evidence>
<dbReference type="Proteomes" id="UP000184310">
    <property type="component" value="Unassembled WGS sequence"/>
</dbReference>
<feature type="domain" description="NADH-rubredoxin oxidoreductase C-terminal" evidence="5">
    <location>
        <begin position="313"/>
        <end position="382"/>
    </location>
</feature>
<dbReference type="PRINTS" id="PR00368">
    <property type="entry name" value="FADPNR"/>
</dbReference>
<dbReference type="RefSeq" id="WP_072986626.1">
    <property type="nucleotide sequence ID" value="NZ_FQZB01000008.1"/>
</dbReference>
<reference evidence="6 7" key="1">
    <citation type="submission" date="2016-11" db="EMBL/GenBank/DDBJ databases">
        <authorList>
            <person name="Jaros S."/>
            <person name="Januszkiewicz K."/>
            <person name="Wedrychowicz H."/>
        </authorList>
    </citation>
    <scope>NUCLEOTIDE SEQUENCE [LARGE SCALE GENOMIC DNA]</scope>
    <source>
        <strain evidence="6 7">DSM 21758</strain>
    </source>
</reference>
<dbReference type="EMBL" id="FQZB01000008">
    <property type="protein sequence ID" value="SHJ45393.1"/>
    <property type="molecule type" value="Genomic_DNA"/>
</dbReference>
<accession>A0A1M6JFC9</accession>
<dbReference type="InterPro" id="IPR016156">
    <property type="entry name" value="FAD/NAD-linked_Rdtase_dimer_sf"/>
</dbReference>
<dbReference type="Gene3D" id="3.30.390.30">
    <property type="match status" value="1"/>
</dbReference>
<organism evidence="6 7">
    <name type="scientific">Clostridium cavendishii DSM 21758</name>
    <dbReference type="NCBI Taxonomy" id="1121302"/>
    <lineage>
        <taxon>Bacteria</taxon>
        <taxon>Bacillati</taxon>
        <taxon>Bacillota</taxon>
        <taxon>Clostridia</taxon>
        <taxon>Eubacteriales</taxon>
        <taxon>Clostridiaceae</taxon>
        <taxon>Clostridium</taxon>
    </lineage>
</organism>
<dbReference type="InterPro" id="IPR041575">
    <property type="entry name" value="Rubredoxin_C"/>
</dbReference>
<name>A0A1M6JFC9_9CLOT</name>
<sequence length="403" mass="44862">MPKSIVIVGSGIAAITAIKSIREIDLESDIYLIGEEKFYPYNRIRLSKGIFDELEENKILLQKKEWYENNKVKIFINTKVVNVDIDNKEVLLFDGRKIKYDKILFANGSSNTIPPIDGIGKAGVYTLRGLNDALSIKNRLDESKQIIIIGGGIQGLEMAWILHQHGKKVIIVELLSRLMPQLLDDNSSELLKKIIQDCGIQVVTSTKVKEIIGDTKVEGVLIDGKDKLECDIVIYSTGVKPNIELLENTNIKTARGIVVNDKMETNVKNVYAAGDIAEFNNKVVGLWNVAIAQGKVAGYNIAEKEELYENVIPVTTLNAFGISLFSMGCINETESTKVLVDENISRNQYKKIFIKNNKVVGAIVIGDIKQSPLLKGAIEKEIVLDEVDFTNISIEDLLNKLKK</sequence>
<dbReference type="OrthoDB" id="9807946at2"/>
<evidence type="ECO:0000313" key="7">
    <source>
        <dbReference type="Proteomes" id="UP000184310"/>
    </source>
</evidence>
<evidence type="ECO:0000256" key="3">
    <source>
        <dbReference type="ARBA" id="ARBA00022827"/>
    </source>
</evidence>
<evidence type="ECO:0000256" key="1">
    <source>
        <dbReference type="ARBA" id="ARBA00001974"/>
    </source>
</evidence>
<evidence type="ECO:0000259" key="4">
    <source>
        <dbReference type="Pfam" id="PF07992"/>
    </source>
</evidence>
<proteinExistence type="predicted"/>
<dbReference type="InterPro" id="IPR036188">
    <property type="entry name" value="FAD/NAD-bd_sf"/>
</dbReference>
<keyword evidence="2" id="KW-0285">Flavoprotein</keyword>
<keyword evidence="3" id="KW-0274">FAD</keyword>
<dbReference type="SUPFAM" id="SSF51905">
    <property type="entry name" value="FAD/NAD(P)-binding domain"/>
    <property type="match status" value="2"/>
</dbReference>
<keyword evidence="7" id="KW-1185">Reference proteome</keyword>
<dbReference type="InterPro" id="IPR050260">
    <property type="entry name" value="FAD-bd_OxRdtase"/>
</dbReference>
<dbReference type="PANTHER" id="PTHR43429">
    <property type="entry name" value="PYRIDINE NUCLEOTIDE-DISULFIDE OXIDOREDUCTASE DOMAIN-CONTAINING"/>
    <property type="match status" value="1"/>
</dbReference>
<dbReference type="STRING" id="1121302.SAMN02745163_02016"/>
<comment type="cofactor">
    <cofactor evidence="1">
        <name>FAD</name>
        <dbReference type="ChEBI" id="CHEBI:57692"/>
    </cofactor>
</comment>
<dbReference type="PRINTS" id="PR00411">
    <property type="entry name" value="PNDRDTASEI"/>
</dbReference>
<gene>
    <name evidence="6" type="ORF">SAMN02745163_02016</name>
</gene>